<protein>
    <submittedName>
        <fullName evidence="1">Pilus assembly protein CpaE</fullName>
    </submittedName>
</protein>
<comment type="caution">
    <text evidence="1">The sequence shown here is derived from an EMBL/GenBank/DDBJ whole genome shotgun (WGS) entry which is preliminary data.</text>
</comment>
<sequence length="408" mass="44297">MTPTTIRIHVRDAAAREELLRAIAETPDFSAIRNGDSAPCGVCIYEMGDDRNTDLARIRCLLESGLAAEVFVTAADKNPDLIIAAMRTGVSEFLPCPVRQQDLHAALKRFTARRNGQQHAEKPAAEEKRAGRIIHVIGGKGGVGSTTIAVNIAVEIAAQNPELPISLVDMRYPLGEVPLFLDLEYANTWGEAARDISRLDATFLASLMARYRNGLDVLPAPSRREEAEAVSPQAVATLMKQLKTSYDTVIVDGSPYPDDVSLAAMEEADTILMVLVLSLPCLANVRKLLETFDSMSPGLSGKVRLVVNRHLSKAEISVAEAEELLGRKTSWLIENDYAATLSAINQGRPLTECAPSSPVARNLARLAREIRRPEPATASRHSSGLFSRLFSRTRRPAQSAVAAQPARS</sequence>
<dbReference type="GO" id="GO:0009898">
    <property type="term" value="C:cytoplasmic side of plasma membrane"/>
    <property type="evidence" value="ECO:0007669"/>
    <property type="project" value="TreeGrafter"/>
</dbReference>
<dbReference type="PANTHER" id="PTHR43384:SF13">
    <property type="entry name" value="SLR0110 PROTEIN"/>
    <property type="match status" value="1"/>
</dbReference>
<dbReference type="EMBL" id="JAATJA010000001">
    <property type="protein sequence ID" value="NJB67258.1"/>
    <property type="molecule type" value="Genomic_DNA"/>
</dbReference>
<dbReference type="SUPFAM" id="SSF52540">
    <property type="entry name" value="P-loop containing nucleoside triphosphate hydrolases"/>
    <property type="match status" value="1"/>
</dbReference>
<dbReference type="Proteomes" id="UP000580856">
    <property type="component" value="Unassembled WGS sequence"/>
</dbReference>
<keyword evidence="2" id="KW-1185">Reference proteome</keyword>
<dbReference type="GO" id="GO:0016887">
    <property type="term" value="F:ATP hydrolysis activity"/>
    <property type="evidence" value="ECO:0007669"/>
    <property type="project" value="TreeGrafter"/>
</dbReference>
<dbReference type="Pfam" id="PF06564">
    <property type="entry name" value="CBP_BcsQ"/>
    <property type="match status" value="1"/>
</dbReference>
<dbReference type="InterPro" id="IPR050625">
    <property type="entry name" value="ParA/MinD_ATPase"/>
</dbReference>
<dbReference type="PANTHER" id="PTHR43384">
    <property type="entry name" value="SEPTUM SITE-DETERMINING PROTEIN MIND HOMOLOG, CHLOROPLASTIC-RELATED"/>
    <property type="match status" value="1"/>
</dbReference>
<dbReference type="InterPro" id="IPR017746">
    <property type="entry name" value="Cellulose_synthase_operon_BcsQ"/>
</dbReference>
<reference evidence="1 2" key="1">
    <citation type="submission" date="2020-03" db="EMBL/GenBank/DDBJ databases">
        <title>Genomic Encyclopedia of Type Strains, Phase IV (KMG-IV): sequencing the most valuable type-strain genomes for metagenomic binning, comparative biology and taxonomic classification.</title>
        <authorList>
            <person name="Goeker M."/>
        </authorList>
    </citation>
    <scope>NUCLEOTIDE SEQUENCE [LARGE SCALE GENOMIC DNA]</scope>
    <source>
        <strain evidence="1 2">DSM 24233</strain>
    </source>
</reference>
<dbReference type="GO" id="GO:0005524">
    <property type="term" value="F:ATP binding"/>
    <property type="evidence" value="ECO:0007669"/>
    <property type="project" value="TreeGrafter"/>
</dbReference>
<name>A0A846QG21_9BACT</name>
<organism evidence="1 2">
    <name type="scientific">Desulfobaculum xiamenense</name>
    <dbReference type="NCBI Taxonomy" id="995050"/>
    <lineage>
        <taxon>Bacteria</taxon>
        <taxon>Pseudomonadati</taxon>
        <taxon>Thermodesulfobacteriota</taxon>
        <taxon>Desulfovibrionia</taxon>
        <taxon>Desulfovibrionales</taxon>
        <taxon>Desulfovibrionaceae</taxon>
        <taxon>Desulfobaculum</taxon>
    </lineage>
</organism>
<dbReference type="Gene3D" id="3.40.50.300">
    <property type="entry name" value="P-loop containing nucleotide triphosphate hydrolases"/>
    <property type="match status" value="1"/>
</dbReference>
<dbReference type="GO" id="GO:0005829">
    <property type="term" value="C:cytosol"/>
    <property type="evidence" value="ECO:0007669"/>
    <property type="project" value="TreeGrafter"/>
</dbReference>
<dbReference type="RefSeq" id="WP_167940327.1">
    <property type="nucleotide sequence ID" value="NZ_JAATJA010000001.1"/>
</dbReference>
<gene>
    <name evidence="1" type="ORF">GGQ74_000898</name>
</gene>
<proteinExistence type="predicted"/>
<dbReference type="GO" id="GO:0051782">
    <property type="term" value="P:negative regulation of cell division"/>
    <property type="evidence" value="ECO:0007669"/>
    <property type="project" value="TreeGrafter"/>
</dbReference>
<dbReference type="SUPFAM" id="SSF52172">
    <property type="entry name" value="CheY-like"/>
    <property type="match status" value="1"/>
</dbReference>
<dbReference type="InterPro" id="IPR011006">
    <property type="entry name" value="CheY-like_superfamily"/>
</dbReference>
<dbReference type="Gene3D" id="3.40.50.2300">
    <property type="match status" value="1"/>
</dbReference>
<evidence type="ECO:0000313" key="2">
    <source>
        <dbReference type="Proteomes" id="UP000580856"/>
    </source>
</evidence>
<evidence type="ECO:0000313" key="1">
    <source>
        <dbReference type="EMBL" id="NJB67258.1"/>
    </source>
</evidence>
<dbReference type="AlphaFoldDB" id="A0A846QG21"/>
<dbReference type="InterPro" id="IPR027417">
    <property type="entry name" value="P-loop_NTPase"/>
</dbReference>
<accession>A0A846QG21</accession>